<accession>A0ABR3KF68</accession>
<keyword evidence="1" id="KW-1133">Transmembrane helix</keyword>
<protein>
    <submittedName>
        <fullName evidence="2">ADP,ATP carrier protein</fullName>
    </submittedName>
</protein>
<sequence>MNAGAAITTLRYLCRGLALGGLFCLVAWMFIKYTAASLFLDTISIPMAIGSAEFAVRSDSSNSDRCPVSSPISPTMLFCNMSYGKYSFFLIAIVSELIHFGDVVCDAFTVKL</sequence>
<dbReference type="EMBL" id="JBEUSY010000405">
    <property type="protein sequence ID" value="KAL1234813.1"/>
    <property type="molecule type" value="Genomic_DNA"/>
</dbReference>
<evidence type="ECO:0000313" key="3">
    <source>
        <dbReference type="Proteomes" id="UP001558632"/>
    </source>
</evidence>
<comment type="caution">
    <text evidence="2">The sequence shown here is derived from an EMBL/GenBank/DDBJ whole genome shotgun (WGS) entry which is preliminary data.</text>
</comment>
<reference evidence="2 3" key="1">
    <citation type="submission" date="2024-07" db="EMBL/GenBank/DDBJ databases">
        <title>Enhanced genomic and transcriptomic resources for Trichinella pseudospiralis and T. spiralis underpin the discovery of pronounced molecular differences between stages and species.</title>
        <authorList>
            <person name="Pasi K.K."/>
            <person name="La Rosa G."/>
            <person name="Gomez-Morales M.A."/>
            <person name="Tosini F."/>
            <person name="Sumanam S."/>
            <person name="Young N.D."/>
            <person name="Chang B.C."/>
            <person name="Robin G.B."/>
        </authorList>
    </citation>
    <scope>NUCLEOTIDE SEQUENCE [LARGE SCALE GENOMIC DNA]</scope>
    <source>
        <strain evidence="2">ISS534</strain>
    </source>
</reference>
<keyword evidence="1" id="KW-0812">Transmembrane</keyword>
<gene>
    <name evidence="2" type="ORF">TSPI_08870</name>
</gene>
<feature type="transmembrane region" description="Helical" evidence="1">
    <location>
        <begin position="86"/>
        <end position="110"/>
    </location>
</feature>
<dbReference type="Proteomes" id="UP001558632">
    <property type="component" value="Unassembled WGS sequence"/>
</dbReference>
<proteinExistence type="predicted"/>
<evidence type="ECO:0000256" key="1">
    <source>
        <dbReference type="SAM" id="Phobius"/>
    </source>
</evidence>
<name>A0ABR3KF68_TRISP</name>
<feature type="transmembrane region" description="Helical" evidence="1">
    <location>
        <begin position="12"/>
        <end position="31"/>
    </location>
</feature>
<keyword evidence="1" id="KW-0472">Membrane</keyword>
<organism evidence="2 3">
    <name type="scientific">Trichinella spiralis</name>
    <name type="common">Trichina worm</name>
    <dbReference type="NCBI Taxonomy" id="6334"/>
    <lineage>
        <taxon>Eukaryota</taxon>
        <taxon>Metazoa</taxon>
        <taxon>Ecdysozoa</taxon>
        <taxon>Nematoda</taxon>
        <taxon>Enoplea</taxon>
        <taxon>Dorylaimia</taxon>
        <taxon>Trichinellida</taxon>
        <taxon>Trichinellidae</taxon>
        <taxon>Trichinella</taxon>
    </lineage>
</organism>
<keyword evidence="3" id="KW-1185">Reference proteome</keyword>
<evidence type="ECO:0000313" key="2">
    <source>
        <dbReference type="EMBL" id="KAL1234813.1"/>
    </source>
</evidence>